<comment type="caution">
    <text evidence="2">The sequence shown here is derived from an EMBL/GenBank/DDBJ whole genome shotgun (WGS) entry which is preliminary data.</text>
</comment>
<keyword evidence="3" id="KW-1185">Reference proteome</keyword>
<feature type="compositionally biased region" description="Basic and acidic residues" evidence="1">
    <location>
        <begin position="122"/>
        <end position="131"/>
    </location>
</feature>
<dbReference type="AlphaFoldDB" id="A0A2I1GKY4"/>
<feature type="compositionally biased region" description="Polar residues" evidence="1">
    <location>
        <begin position="132"/>
        <end position="146"/>
    </location>
</feature>
<organism evidence="2 3">
    <name type="scientific">Rhizophagus irregularis</name>
    <dbReference type="NCBI Taxonomy" id="588596"/>
    <lineage>
        <taxon>Eukaryota</taxon>
        <taxon>Fungi</taxon>
        <taxon>Fungi incertae sedis</taxon>
        <taxon>Mucoromycota</taxon>
        <taxon>Glomeromycotina</taxon>
        <taxon>Glomeromycetes</taxon>
        <taxon>Glomerales</taxon>
        <taxon>Glomeraceae</taxon>
        <taxon>Rhizophagus</taxon>
    </lineage>
</organism>
<name>A0A2I1GKY4_9GLOM</name>
<evidence type="ECO:0000313" key="2">
    <source>
        <dbReference type="EMBL" id="PKY47299.1"/>
    </source>
</evidence>
<protein>
    <submittedName>
        <fullName evidence="2">Uncharacterized protein</fullName>
    </submittedName>
</protein>
<reference evidence="2 3" key="1">
    <citation type="submission" date="2015-10" db="EMBL/GenBank/DDBJ databases">
        <title>Genome analyses suggest a sexual origin of heterokaryosis in a supposedly ancient asexual fungus.</title>
        <authorList>
            <person name="Ropars J."/>
            <person name="Sedzielewska K."/>
            <person name="Noel J."/>
            <person name="Charron P."/>
            <person name="Farinelli L."/>
            <person name="Marton T."/>
            <person name="Kruger M."/>
            <person name="Pelin A."/>
            <person name="Brachmann A."/>
            <person name="Corradi N."/>
        </authorList>
    </citation>
    <scope>NUCLEOTIDE SEQUENCE [LARGE SCALE GENOMIC DNA]</scope>
    <source>
        <strain evidence="2 3">A4</strain>
    </source>
</reference>
<sequence>MSNMGDLVRNPNNAKDFLRFISFNGDMFLHRVTAQLGSFVENGLFEKSPQAMDKAQLLVETFGDTLHLWDNFATRAYTLYGDMGDDTESEVLESPLILPDVEMTPVDQTVTPKTSRKKDKQKARITDDKQVKNQSITANPGAQTSVKKPRRGKNLSVPEATQILTGFKEADDQREQVRDIIVMIFRIPGTLRKS</sequence>
<evidence type="ECO:0000256" key="1">
    <source>
        <dbReference type="SAM" id="MobiDB-lite"/>
    </source>
</evidence>
<dbReference type="Proteomes" id="UP000234323">
    <property type="component" value="Unassembled WGS sequence"/>
</dbReference>
<gene>
    <name evidence="2" type="ORF">RhiirA4_462432</name>
</gene>
<dbReference type="EMBL" id="LLXI01000532">
    <property type="protein sequence ID" value="PKY47299.1"/>
    <property type="molecule type" value="Genomic_DNA"/>
</dbReference>
<proteinExistence type="predicted"/>
<evidence type="ECO:0000313" key="3">
    <source>
        <dbReference type="Proteomes" id="UP000234323"/>
    </source>
</evidence>
<dbReference type="VEuPathDB" id="FungiDB:FUN_014679"/>
<accession>A0A2I1GKY4</accession>
<feature type="region of interest" description="Disordered" evidence="1">
    <location>
        <begin position="108"/>
        <end position="157"/>
    </location>
</feature>
<dbReference type="VEuPathDB" id="FungiDB:RhiirA1_478292"/>
<dbReference type="VEuPathDB" id="FungiDB:RhiirFUN_015245"/>